<name>A0A0R3N627_9BRAD</name>
<keyword evidence="7" id="KW-0016">Alginate biosynthesis</keyword>
<comment type="subcellular location">
    <subcellularLocation>
        <location evidence="1">Periplasm</location>
    </subcellularLocation>
</comment>
<evidence type="ECO:0000313" key="9">
    <source>
        <dbReference type="Proteomes" id="UP000051660"/>
    </source>
</evidence>
<dbReference type="Pfam" id="PF11182">
    <property type="entry name" value="AlgF"/>
    <property type="match status" value="1"/>
</dbReference>
<evidence type="ECO:0000256" key="5">
    <source>
        <dbReference type="ARBA" id="ARBA00022729"/>
    </source>
</evidence>
<comment type="pathway">
    <text evidence="2">Glycan biosynthesis; alginate biosynthesis.</text>
</comment>
<dbReference type="AlphaFoldDB" id="A0A0R3N627"/>
<evidence type="ECO:0000313" key="8">
    <source>
        <dbReference type="EMBL" id="KRR27913.1"/>
    </source>
</evidence>
<comment type="similarity">
    <text evidence="3">Belongs to the AlgF family.</text>
</comment>
<proteinExistence type="inferred from homology"/>
<evidence type="ECO:0000256" key="2">
    <source>
        <dbReference type="ARBA" id="ARBA00005182"/>
    </source>
</evidence>
<gene>
    <name evidence="8" type="ORF">CQ14_08745</name>
</gene>
<dbReference type="GO" id="GO:0042597">
    <property type="term" value="C:periplasmic space"/>
    <property type="evidence" value="ECO:0007669"/>
    <property type="project" value="UniProtKB-SubCell"/>
</dbReference>
<dbReference type="Proteomes" id="UP000051660">
    <property type="component" value="Unassembled WGS sequence"/>
</dbReference>
<dbReference type="UniPathway" id="UPA00286"/>
<keyword evidence="6" id="KW-0574">Periplasm</keyword>
<dbReference type="GO" id="GO:0042121">
    <property type="term" value="P:alginic acid biosynthetic process"/>
    <property type="evidence" value="ECO:0007669"/>
    <property type="project" value="UniProtKB-UniPathway"/>
</dbReference>
<evidence type="ECO:0000256" key="4">
    <source>
        <dbReference type="ARBA" id="ARBA00013964"/>
    </source>
</evidence>
<dbReference type="EMBL" id="LLYB01000034">
    <property type="protein sequence ID" value="KRR27913.1"/>
    <property type="molecule type" value="Genomic_DNA"/>
</dbReference>
<reference evidence="8 9" key="1">
    <citation type="submission" date="2014-03" db="EMBL/GenBank/DDBJ databases">
        <title>Bradyrhizobium valentinum sp. nov., isolated from effective nodules of Lupinus mariae-josephae, a lupine endemic of basic-lime soils in Eastern Spain.</title>
        <authorList>
            <person name="Duran D."/>
            <person name="Rey L."/>
            <person name="Navarro A."/>
            <person name="Busquets A."/>
            <person name="Imperial J."/>
            <person name="Ruiz-Argueso T."/>
        </authorList>
    </citation>
    <scope>NUCLEOTIDE SEQUENCE [LARGE SCALE GENOMIC DNA]</scope>
    <source>
        <strain evidence="8 9">CCBAU 23086</strain>
    </source>
</reference>
<accession>A0A0R3N627</accession>
<keyword evidence="5" id="KW-0732">Signal</keyword>
<evidence type="ECO:0000256" key="1">
    <source>
        <dbReference type="ARBA" id="ARBA00004418"/>
    </source>
</evidence>
<protein>
    <recommendedName>
        <fullName evidence="4">Alginate biosynthesis protein AlgF</fullName>
    </recommendedName>
</protein>
<sequence>MCWLAISPAFAQEIGKLYATRPPPGSAFIRVASIGDIKADTRLHINARDLSIVDNDAASRYRAVRADAPVRLSIDGAAVGKNITFLPDRFYTVVVAREGANWSAHAIDEGPGGNASDLKAQLRFFNLMPGCEATLRIAEGPTVFDAVAFTTVKSRAINPVEALLEATCGSSNVSLKLPPLRSGDHYSLFLTQAGGKSVLSGQFDETEPYRDR</sequence>
<dbReference type="InterPro" id="IPR035422">
    <property type="entry name" value="AlgF"/>
</dbReference>
<evidence type="ECO:0000256" key="7">
    <source>
        <dbReference type="ARBA" id="ARBA00022841"/>
    </source>
</evidence>
<comment type="caution">
    <text evidence="8">The sequence shown here is derived from an EMBL/GenBank/DDBJ whole genome shotgun (WGS) entry which is preliminary data.</text>
</comment>
<organism evidence="8 9">
    <name type="scientific">Bradyrhizobium lablabi</name>
    <dbReference type="NCBI Taxonomy" id="722472"/>
    <lineage>
        <taxon>Bacteria</taxon>
        <taxon>Pseudomonadati</taxon>
        <taxon>Pseudomonadota</taxon>
        <taxon>Alphaproteobacteria</taxon>
        <taxon>Hyphomicrobiales</taxon>
        <taxon>Nitrobacteraceae</taxon>
        <taxon>Bradyrhizobium</taxon>
    </lineage>
</organism>
<evidence type="ECO:0000256" key="3">
    <source>
        <dbReference type="ARBA" id="ARBA00010033"/>
    </source>
</evidence>
<evidence type="ECO:0000256" key="6">
    <source>
        <dbReference type="ARBA" id="ARBA00022764"/>
    </source>
</evidence>